<feature type="signal peptide" evidence="1">
    <location>
        <begin position="1"/>
        <end position="22"/>
    </location>
</feature>
<sequence length="448" mass="51332">MDRFLKLCCIITLSSLLNCVVGNSLKFISSDRNFRDWDLKIEFSSTKKVTNSMSSTFVFSFDYSELSARASISPFNSFTIHHDGKSYRCNPLIASSFSKKICSTIVENILCDEITLQTGPGPFNLIIDYLNCKDITFTEAEAEFILEISIELCIDTLVVRCLDLIVSKLDTKQIFDYALRAFEAGLSVEPFANLLENHMTELIENNMFENVPEVFIDIILKRNINVAPTILIPFLMKYFNFVKSPNHRLAKYYPFSSIPPNVAANILKNPKVNIYRYLSLLPQITQAKISETNVSNTIPYVPGHEFDGLMSKIFYPAITSSSISQGSLESLLYQKDYFVSEPEDNPWIIFDFKMNTICITTYTISVLCQIDVGVTPFKWKLEASSNKENWILIDQRESDLAKSPGVFCFTAQMHSFHKYIRFTQLQSKPEKDKRLALERIEFFGQFQK</sequence>
<reference evidence="2" key="2">
    <citation type="journal article" date="2007" name="Science">
        <title>Draft genome sequence of the sexually transmitted pathogen Trichomonas vaginalis.</title>
        <authorList>
            <person name="Carlton J.M."/>
            <person name="Hirt R.P."/>
            <person name="Silva J.C."/>
            <person name="Delcher A.L."/>
            <person name="Schatz M."/>
            <person name="Zhao Q."/>
            <person name="Wortman J.R."/>
            <person name="Bidwell S.L."/>
            <person name="Alsmark U.C.M."/>
            <person name="Besteiro S."/>
            <person name="Sicheritz-Ponten T."/>
            <person name="Noel C.J."/>
            <person name="Dacks J.B."/>
            <person name="Foster P.G."/>
            <person name="Simillion C."/>
            <person name="Van de Peer Y."/>
            <person name="Miranda-Saavedra D."/>
            <person name="Barton G.J."/>
            <person name="Westrop G.D."/>
            <person name="Mueller S."/>
            <person name="Dessi D."/>
            <person name="Fiori P.L."/>
            <person name="Ren Q."/>
            <person name="Paulsen I."/>
            <person name="Zhang H."/>
            <person name="Bastida-Corcuera F.D."/>
            <person name="Simoes-Barbosa A."/>
            <person name="Brown M.T."/>
            <person name="Hayes R.D."/>
            <person name="Mukherjee M."/>
            <person name="Okumura C.Y."/>
            <person name="Schneider R."/>
            <person name="Smith A.J."/>
            <person name="Vanacova S."/>
            <person name="Villalvazo M."/>
            <person name="Haas B.J."/>
            <person name="Pertea M."/>
            <person name="Feldblyum T.V."/>
            <person name="Utterback T.R."/>
            <person name="Shu C.L."/>
            <person name="Osoegawa K."/>
            <person name="de Jong P.J."/>
            <person name="Hrdy I."/>
            <person name="Horvathova L."/>
            <person name="Zubacova Z."/>
            <person name="Dolezal P."/>
            <person name="Malik S.B."/>
            <person name="Logsdon J.M. Jr."/>
            <person name="Henze K."/>
            <person name="Gupta A."/>
            <person name="Wang C.C."/>
            <person name="Dunne R.L."/>
            <person name="Upcroft J.A."/>
            <person name="Upcroft P."/>
            <person name="White O."/>
            <person name="Salzberg S.L."/>
            <person name="Tang P."/>
            <person name="Chiu C.-H."/>
            <person name="Lee Y.-S."/>
            <person name="Embley T.M."/>
            <person name="Coombs G.H."/>
            <person name="Mottram J.C."/>
            <person name="Tachezy J."/>
            <person name="Fraser-Liggett C.M."/>
            <person name="Johnson P.J."/>
        </authorList>
    </citation>
    <scope>NUCLEOTIDE SEQUENCE [LARGE SCALE GENOMIC DNA]</scope>
    <source>
        <strain evidence="2">G3</strain>
    </source>
</reference>
<dbReference type="InParanoid" id="A2DP50"/>
<evidence type="ECO:0000313" key="3">
    <source>
        <dbReference type="Proteomes" id="UP000001542"/>
    </source>
</evidence>
<dbReference type="VEuPathDB" id="TrichDB:TVAGG3_0908300"/>
<evidence type="ECO:0008006" key="4">
    <source>
        <dbReference type="Google" id="ProtNLM"/>
    </source>
</evidence>
<organism evidence="2 3">
    <name type="scientific">Trichomonas vaginalis (strain ATCC PRA-98 / G3)</name>
    <dbReference type="NCBI Taxonomy" id="412133"/>
    <lineage>
        <taxon>Eukaryota</taxon>
        <taxon>Metamonada</taxon>
        <taxon>Parabasalia</taxon>
        <taxon>Trichomonadida</taxon>
        <taxon>Trichomonadidae</taxon>
        <taxon>Trichomonas</taxon>
    </lineage>
</organism>
<dbReference type="RefSeq" id="XP_001329885.1">
    <property type="nucleotide sequence ID" value="XM_001329850.1"/>
</dbReference>
<name>A2DP50_TRIV3</name>
<dbReference type="VEuPathDB" id="TrichDB:TVAG_015790"/>
<keyword evidence="1" id="KW-0732">Signal</keyword>
<evidence type="ECO:0000313" key="2">
    <source>
        <dbReference type="EMBL" id="EAY17750.1"/>
    </source>
</evidence>
<gene>
    <name evidence="2" type="ORF">TVAG_015790</name>
</gene>
<proteinExistence type="predicted"/>
<reference evidence="2" key="1">
    <citation type="submission" date="2006-10" db="EMBL/GenBank/DDBJ databases">
        <authorList>
            <person name="Amadeo P."/>
            <person name="Zhao Q."/>
            <person name="Wortman J."/>
            <person name="Fraser-Liggett C."/>
            <person name="Carlton J."/>
        </authorList>
    </citation>
    <scope>NUCLEOTIDE SEQUENCE</scope>
    <source>
        <strain evidence="2">G3</strain>
    </source>
</reference>
<dbReference type="InterPro" id="IPR008979">
    <property type="entry name" value="Galactose-bd-like_sf"/>
</dbReference>
<dbReference type="KEGG" id="tva:4775782"/>
<keyword evidence="3" id="KW-1185">Reference proteome</keyword>
<protein>
    <recommendedName>
        <fullName evidence="4">BTB domain-containing protein</fullName>
    </recommendedName>
</protein>
<dbReference type="Proteomes" id="UP000001542">
    <property type="component" value="Unassembled WGS sequence"/>
</dbReference>
<accession>A2DP50</accession>
<dbReference type="AlphaFoldDB" id="A2DP50"/>
<dbReference type="EMBL" id="DS113226">
    <property type="protein sequence ID" value="EAY17750.1"/>
    <property type="molecule type" value="Genomic_DNA"/>
</dbReference>
<feature type="chain" id="PRO_5002643170" description="BTB domain-containing protein" evidence="1">
    <location>
        <begin position="23"/>
        <end position="448"/>
    </location>
</feature>
<dbReference type="SMR" id="A2DP50"/>
<evidence type="ECO:0000256" key="1">
    <source>
        <dbReference type="SAM" id="SignalP"/>
    </source>
</evidence>
<dbReference type="SUPFAM" id="SSF49785">
    <property type="entry name" value="Galactose-binding domain-like"/>
    <property type="match status" value="1"/>
</dbReference>